<protein>
    <recommendedName>
        <fullName evidence="7">BHLH domain-containing protein</fullName>
    </recommendedName>
</protein>
<dbReference type="GO" id="GO:0003677">
    <property type="term" value="F:DNA binding"/>
    <property type="evidence" value="ECO:0007669"/>
    <property type="project" value="UniProtKB-KW"/>
</dbReference>
<feature type="domain" description="BHLH" evidence="7">
    <location>
        <begin position="186"/>
        <end position="235"/>
    </location>
</feature>
<evidence type="ECO:0000256" key="6">
    <source>
        <dbReference type="SAM" id="MobiDB-lite"/>
    </source>
</evidence>
<dbReference type="GO" id="GO:0046983">
    <property type="term" value="F:protein dimerization activity"/>
    <property type="evidence" value="ECO:0007669"/>
    <property type="project" value="InterPro"/>
</dbReference>
<reference evidence="8" key="1">
    <citation type="submission" date="2018-02" db="EMBL/GenBank/DDBJ databases">
        <authorList>
            <person name="Cohen D.B."/>
            <person name="Kent A.D."/>
        </authorList>
    </citation>
    <scope>NUCLEOTIDE SEQUENCE</scope>
</reference>
<dbReference type="GO" id="GO:0005634">
    <property type="term" value="C:nucleus"/>
    <property type="evidence" value="ECO:0007669"/>
    <property type="project" value="UniProtKB-SubCell"/>
</dbReference>
<dbReference type="SUPFAM" id="SSF101447">
    <property type="entry name" value="Formin homology 2 domain (FH2 domain)"/>
    <property type="match status" value="1"/>
</dbReference>
<dbReference type="CDD" id="cd11393">
    <property type="entry name" value="bHLH_AtbHLH_like"/>
    <property type="match status" value="1"/>
</dbReference>
<name>A0A2N9IX00_FAGSY</name>
<dbReference type="InterPro" id="IPR036638">
    <property type="entry name" value="HLH_DNA-bd_sf"/>
</dbReference>
<dbReference type="SUPFAM" id="SSF47459">
    <property type="entry name" value="HLH, helix-loop-helix DNA-binding domain"/>
    <property type="match status" value="1"/>
</dbReference>
<evidence type="ECO:0000256" key="3">
    <source>
        <dbReference type="ARBA" id="ARBA00023125"/>
    </source>
</evidence>
<dbReference type="Pfam" id="PF00010">
    <property type="entry name" value="HLH"/>
    <property type="match status" value="1"/>
</dbReference>
<keyword evidence="3" id="KW-0238">DNA-binding</keyword>
<organism evidence="8">
    <name type="scientific">Fagus sylvatica</name>
    <name type="common">Beechnut</name>
    <dbReference type="NCBI Taxonomy" id="28930"/>
    <lineage>
        <taxon>Eukaryota</taxon>
        <taxon>Viridiplantae</taxon>
        <taxon>Streptophyta</taxon>
        <taxon>Embryophyta</taxon>
        <taxon>Tracheophyta</taxon>
        <taxon>Spermatophyta</taxon>
        <taxon>Magnoliopsida</taxon>
        <taxon>eudicotyledons</taxon>
        <taxon>Gunneridae</taxon>
        <taxon>Pentapetalae</taxon>
        <taxon>rosids</taxon>
        <taxon>fabids</taxon>
        <taxon>Fagales</taxon>
        <taxon>Fagaceae</taxon>
        <taxon>Fagus</taxon>
    </lineage>
</organism>
<keyword evidence="5" id="KW-0539">Nucleus</keyword>
<evidence type="ECO:0000256" key="5">
    <source>
        <dbReference type="ARBA" id="ARBA00023242"/>
    </source>
</evidence>
<sequence length="324" mass="36262">MERDFDSSDEASFEAMFSGVSLQSFLTQKTNLRPFYGDSPIGFPLTSTTTTTNTSSFPFSFFSDEFPALNRSQLGESSASGVGPELKLPKIEPFHPDEFETELTQPEPEPFNFIPIPNSSSSSSPFYHLPDLHSLEHSQAQQVQLFPPPPPPPPPPEFPSKRFRVDSVSHNQNQNPQTLDSIVQSCAVMPPSKLARKRRQKLSEKTQSLHRLMPWDTKMDIATMLEEAHKYVKFLQAQLKVLQSMPSSPSSSAQNYCLDLGGLGRLTRNQVLQVLVNSRLAQTQLYSKGCCVLSVEQLGLVKNLLFHQQQMVLAPSSSRLFFNP</sequence>
<accession>A0A2N9IX00</accession>
<evidence type="ECO:0000313" key="8">
    <source>
        <dbReference type="EMBL" id="SPD29098.1"/>
    </source>
</evidence>
<feature type="compositionally biased region" description="Pro residues" evidence="6">
    <location>
        <begin position="146"/>
        <end position="158"/>
    </location>
</feature>
<gene>
    <name evidence="8" type="ORF">FSB_LOCUS56980</name>
</gene>
<dbReference type="Gene3D" id="4.10.280.10">
    <property type="entry name" value="Helix-loop-helix DNA-binding domain"/>
    <property type="match status" value="1"/>
</dbReference>
<keyword evidence="2" id="KW-0805">Transcription regulation</keyword>
<evidence type="ECO:0000256" key="4">
    <source>
        <dbReference type="ARBA" id="ARBA00023163"/>
    </source>
</evidence>
<evidence type="ECO:0000256" key="2">
    <source>
        <dbReference type="ARBA" id="ARBA00023015"/>
    </source>
</evidence>
<dbReference type="PANTHER" id="PTHR45914">
    <property type="entry name" value="TRANSCRIPTION FACTOR HEC3-RELATED"/>
    <property type="match status" value="1"/>
</dbReference>
<proteinExistence type="predicted"/>
<feature type="region of interest" description="Disordered" evidence="6">
    <location>
        <begin position="138"/>
        <end position="160"/>
    </location>
</feature>
<dbReference type="InterPro" id="IPR045239">
    <property type="entry name" value="bHLH95_bHLH"/>
</dbReference>
<comment type="subcellular location">
    <subcellularLocation>
        <location evidence="1">Nucleus</location>
    </subcellularLocation>
</comment>
<evidence type="ECO:0000259" key="7">
    <source>
        <dbReference type="PROSITE" id="PS50888"/>
    </source>
</evidence>
<dbReference type="EMBL" id="OIVN01006259">
    <property type="protein sequence ID" value="SPD29098.1"/>
    <property type="molecule type" value="Genomic_DNA"/>
</dbReference>
<dbReference type="PROSITE" id="PS50888">
    <property type="entry name" value="BHLH"/>
    <property type="match status" value="1"/>
</dbReference>
<dbReference type="GO" id="GO:0003700">
    <property type="term" value="F:DNA-binding transcription factor activity"/>
    <property type="evidence" value="ECO:0007669"/>
    <property type="project" value="InterPro"/>
</dbReference>
<dbReference type="PANTHER" id="PTHR45914:SF24">
    <property type="entry name" value="BHLH DOMAIN-CONTAINING PROTEIN"/>
    <property type="match status" value="1"/>
</dbReference>
<dbReference type="AlphaFoldDB" id="A0A2N9IX00"/>
<dbReference type="SMART" id="SM00353">
    <property type="entry name" value="HLH"/>
    <property type="match status" value="1"/>
</dbReference>
<evidence type="ECO:0000256" key="1">
    <source>
        <dbReference type="ARBA" id="ARBA00004123"/>
    </source>
</evidence>
<dbReference type="InterPro" id="IPR045843">
    <property type="entry name" value="IND-like"/>
</dbReference>
<keyword evidence="4" id="KW-0804">Transcription</keyword>
<dbReference type="InterPro" id="IPR011598">
    <property type="entry name" value="bHLH_dom"/>
</dbReference>